<dbReference type="CDD" id="cd00130">
    <property type="entry name" value="PAS"/>
    <property type="match status" value="1"/>
</dbReference>
<dbReference type="Proteomes" id="UP000199048">
    <property type="component" value="Unassembled WGS sequence"/>
</dbReference>
<evidence type="ECO:0000259" key="4">
    <source>
        <dbReference type="PROSITE" id="PS50887"/>
    </source>
</evidence>
<protein>
    <submittedName>
        <fullName evidence="6">PAS domain S-box-containing protein/diguanylate cyclase (GGDEF) domain-containing protein</fullName>
    </submittedName>
</protein>
<keyword evidence="1" id="KW-0812">Transmembrane</keyword>
<dbReference type="InterPro" id="IPR035965">
    <property type="entry name" value="PAS-like_dom_sf"/>
</dbReference>
<dbReference type="OrthoDB" id="9814202at2"/>
<feature type="domain" description="GGDEF" evidence="4">
    <location>
        <begin position="400"/>
        <end position="533"/>
    </location>
</feature>
<feature type="domain" description="MHYT" evidence="5">
    <location>
        <begin position="12"/>
        <end position="199"/>
    </location>
</feature>
<dbReference type="InterPro" id="IPR000014">
    <property type="entry name" value="PAS"/>
</dbReference>
<dbReference type="PROSITE" id="PS50924">
    <property type="entry name" value="MHYT"/>
    <property type="match status" value="1"/>
</dbReference>
<dbReference type="InterPro" id="IPR052155">
    <property type="entry name" value="Biofilm_reg_signaling"/>
</dbReference>
<dbReference type="Gene3D" id="3.30.450.20">
    <property type="entry name" value="PAS domain"/>
    <property type="match status" value="1"/>
</dbReference>
<feature type="transmembrane region" description="Helical" evidence="1">
    <location>
        <begin position="48"/>
        <end position="71"/>
    </location>
</feature>
<keyword evidence="1" id="KW-1133">Transmembrane helix</keyword>
<dbReference type="InterPro" id="IPR029787">
    <property type="entry name" value="Nucleotide_cyclase"/>
</dbReference>
<feature type="transmembrane region" description="Helical" evidence="1">
    <location>
        <begin position="214"/>
        <end position="237"/>
    </location>
</feature>
<name>A0A1I4T7D9_9HYPH</name>
<sequence length="805" mass="86766">MIRVLTCVAQQHDLRLIALSAVICALGCFATVTLMARTDAGGRPLPCSLLIAALIFGGSVWSLHFVAMLAFRPGAQVAYDLDLTAGSIVVAVAGAFAALRLWRRLSSTPLGIVLAGTVLGLAITGMHYLGVGAMAASSLVLFEPIYVAASILVSVAFSVLALARAGVLASLGRRIEVTGWLALAICGLHFTGMTAVTVAPIAPRADESYVLGSTPLALTIAAVSLAVLIAGLVALALQQHLSQRDRRELDRMRLLSNLAYEVLFIHRDGVVLEVNQAGTRLFGMAPDQIVGRPVLDLFSQASTPGLLRRTRCRSEELRPEEFEARTAAGTHVPVELSCRTIEFGGKPATAVALRDLTDRKRDEARIRHLALHDALTDLPNRYLLEQRLGPALEAAALDGTGVAVIYLDLDRFKAVNDLHGHATGDALLVQVAKRMLTELRPSDTLARVGGDEFVAVLTGARAPQRGAEIAGRLVGGLRRPFRIDDHRVEIGASAGIALYPGDGRTAEALLRAADTALYRVKDEGRGAVRFFEAAMDAELQARRQLEHELGGAIARDELRLFYQPIVNARTGEIETFEALIRWQHPERGFVSPAEFIPVAEQADLIGRIGEWVIDTACAAAAAWPQPWRVSVNVSPTQFRQSDVPTVVAAALARHGLAPARLVIEITESVFIQDAAKAVRVLTDLRGLGVRLALDDFGTGYSSLSYLQQFRFDKIKVDQSFVRRLGQHADTLAIVRAIVNLGHNLGLQVTVEGVETAEQLAILRELHCEQMQGYLFARPAPTLPASELELARLRALFAVPPIKALA</sequence>
<evidence type="ECO:0000313" key="7">
    <source>
        <dbReference type="Proteomes" id="UP000199048"/>
    </source>
</evidence>
<evidence type="ECO:0000259" key="2">
    <source>
        <dbReference type="PROSITE" id="PS50112"/>
    </source>
</evidence>
<dbReference type="SUPFAM" id="SSF141868">
    <property type="entry name" value="EAL domain-like"/>
    <property type="match status" value="1"/>
</dbReference>
<dbReference type="Pfam" id="PF00990">
    <property type="entry name" value="GGDEF"/>
    <property type="match status" value="1"/>
</dbReference>
<dbReference type="NCBIfam" id="TIGR00254">
    <property type="entry name" value="GGDEF"/>
    <property type="match status" value="1"/>
</dbReference>
<dbReference type="EMBL" id="FOTK01000050">
    <property type="protein sequence ID" value="SFM72487.1"/>
    <property type="molecule type" value="Genomic_DNA"/>
</dbReference>
<dbReference type="PROSITE" id="PS50887">
    <property type="entry name" value="GGDEF"/>
    <property type="match status" value="1"/>
</dbReference>
<feature type="transmembrane region" description="Helical" evidence="1">
    <location>
        <begin position="109"/>
        <end position="130"/>
    </location>
</feature>
<dbReference type="SUPFAM" id="SSF55785">
    <property type="entry name" value="PYP-like sensor domain (PAS domain)"/>
    <property type="match status" value="1"/>
</dbReference>
<dbReference type="InterPro" id="IPR000160">
    <property type="entry name" value="GGDEF_dom"/>
</dbReference>
<evidence type="ECO:0000313" key="6">
    <source>
        <dbReference type="EMBL" id="SFM72487.1"/>
    </source>
</evidence>
<feature type="transmembrane region" description="Helical" evidence="1">
    <location>
        <begin position="145"/>
        <end position="167"/>
    </location>
</feature>
<dbReference type="STRING" id="582667.SAMN05192568_105015"/>
<dbReference type="SMART" id="SM00267">
    <property type="entry name" value="GGDEF"/>
    <property type="match status" value="1"/>
</dbReference>
<evidence type="ECO:0000259" key="3">
    <source>
        <dbReference type="PROSITE" id="PS50883"/>
    </source>
</evidence>
<dbReference type="Gene3D" id="3.20.20.450">
    <property type="entry name" value="EAL domain"/>
    <property type="match status" value="1"/>
</dbReference>
<dbReference type="InterPro" id="IPR001633">
    <property type="entry name" value="EAL_dom"/>
</dbReference>
<dbReference type="InterPro" id="IPR035919">
    <property type="entry name" value="EAL_sf"/>
</dbReference>
<dbReference type="GO" id="GO:0016020">
    <property type="term" value="C:membrane"/>
    <property type="evidence" value="ECO:0007669"/>
    <property type="project" value="UniProtKB-UniRule"/>
</dbReference>
<dbReference type="PROSITE" id="PS50883">
    <property type="entry name" value="EAL"/>
    <property type="match status" value="1"/>
</dbReference>
<dbReference type="SMART" id="SM00091">
    <property type="entry name" value="PAS"/>
    <property type="match status" value="1"/>
</dbReference>
<dbReference type="SUPFAM" id="SSF55073">
    <property type="entry name" value="Nucleotide cyclase"/>
    <property type="match status" value="1"/>
</dbReference>
<dbReference type="AlphaFoldDB" id="A0A1I4T7D9"/>
<dbReference type="InterPro" id="IPR005330">
    <property type="entry name" value="MHYT_dom"/>
</dbReference>
<evidence type="ECO:0000256" key="1">
    <source>
        <dbReference type="PROSITE-ProRule" id="PRU00244"/>
    </source>
</evidence>
<dbReference type="InterPro" id="IPR043128">
    <property type="entry name" value="Rev_trsase/Diguanyl_cyclase"/>
</dbReference>
<gene>
    <name evidence="6" type="ORF">SAMN05192568_105015</name>
</gene>
<keyword evidence="1" id="KW-0472">Membrane</keyword>
<evidence type="ECO:0000259" key="5">
    <source>
        <dbReference type="PROSITE" id="PS50924"/>
    </source>
</evidence>
<keyword evidence="7" id="KW-1185">Reference proteome</keyword>
<accession>A0A1I4T7D9</accession>
<dbReference type="CDD" id="cd01949">
    <property type="entry name" value="GGDEF"/>
    <property type="match status" value="1"/>
</dbReference>
<feature type="transmembrane region" description="Helical" evidence="1">
    <location>
        <begin position="179"/>
        <end position="202"/>
    </location>
</feature>
<dbReference type="PANTHER" id="PTHR44757:SF2">
    <property type="entry name" value="BIOFILM ARCHITECTURE MAINTENANCE PROTEIN MBAA"/>
    <property type="match status" value="1"/>
</dbReference>
<dbReference type="SMART" id="SM00052">
    <property type="entry name" value="EAL"/>
    <property type="match status" value="1"/>
</dbReference>
<dbReference type="PANTHER" id="PTHR44757">
    <property type="entry name" value="DIGUANYLATE CYCLASE DGCP"/>
    <property type="match status" value="1"/>
</dbReference>
<dbReference type="Pfam" id="PF00563">
    <property type="entry name" value="EAL"/>
    <property type="match status" value="1"/>
</dbReference>
<organism evidence="6 7">
    <name type="scientific">Methylobacterium pseudosasicola</name>
    <dbReference type="NCBI Taxonomy" id="582667"/>
    <lineage>
        <taxon>Bacteria</taxon>
        <taxon>Pseudomonadati</taxon>
        <taxon>Pseudomonadota</taxon>
        <taxon>Alphaproteobacteria</taxon>
        <taxon>Hyphomicrobiales</taxon>
        <taxon>Methylobacteriaceae</taxon>
        <taxon>Methylobacterium</taxon>
    </lineage>
</organism>
<dbReference type="CDD" id="cd01948">
    <property type="entry name" value="EAL"/>
    <property type="match status" value="1"/>
</dbReference>
<feature type="domain" description="PAS" evidence="2">
    <location>
        <begin position="247"/>
        <end position="298"/>
    </location>
</feature>
<reference evidence="7" key="1">
    <citation type="submission" date="2016-10" db="EMBL/GenBank/DDBJ databases">
        <authorList>
            <person name="Varghese N."/>
            <person name="Submissions S."/>
        </authorList>
    </citation>
    <scope>NUCLEOTIDE SEQUENCE [LARGE SCALE GENOMIC DNA]</scope>
    <source>
        <strain evidence="7">BL36</strain>
    </source>
</reference>
<feature type="domain" description="EAL" evidence="3">
    <location>
        <begin position="542"/>
        <end position="792"/>
    </location>
</feature>
<dbReference type="PROSITE" id="PS50112">
    <property type="entry name" value="PAS"/>
    <property type="match status" value="1"/>
</dbReference>
<dbReference type="Gene3D" id="3.30.70.270">
    <property type="match status" value="1"/>
</dbReference>
<dbReference type="Pfam" id="PF03707">
    <property type="entry name" value="MHYT"/>
    <property type="match status" value="3"/>
</dbReference>
<dbReference type="Pfam" id="PF13426">
    <property type="entry name" value="PAS_9"/>
    <property type="match status" value="1"/>
</dbReference>
<dbReference type="RefSeq" id="WP_092046109.1">
    <property type="nucleotide sequence ID" value="NZ_FOTK01000050.1"/>
</dbReference>
<dbReference type="NCBIfam" id="TIGR00229">
    <property type="entry name" value="sensory_box"/>
    <property type="match status" value="1"/>
</dbReference>
<feature type="transmembrane region" description="Helical" evidence="1">
    <location>
        <begin position="16"/>
        <end position="36"/>
    </location>
</feature>
<feature type="transmembrane region" description="Helical" evidence="1">
    <location>
        <begin position="83"/>
        <end position="102"/>
    </location>
</feature>
<proteinExistence type="predicted"/>